<gene>
    <name evidence="2" type="ORF">HAX54_010401</name>
</gene>
<feature type="compositionally biased region" description="Basic and acidic residues" evidence="1">
    <location>
        <begin position="55"/>
        <end position="70"/>
    </location>
</feature>
<keyword evidence="3" id="KW-1185">Reference proteome</keyword>
<name>A0ABS8X0Y8_DATST</name>
<feature type="region of interest" description="Disordered" evidence="1">
    <location>
        <begin position="55"/>
        <end position="79"/>
    </location>
</feature>
<dbReference type="Proteomes" id="UP000823775">
    <property type="component" value="Unassembled WGS sequence"/>
</dbReference>
<reference evidence="2 3" key="1">
    <citation type="journal article" date="2021" name="BMC Genomics">
        <title>Datura genome reveals duplications of psychoactive alkaloid biosynthetic genes and high mutation rate following tissue culture.</title>
        <authorList>
            <person name="Rajewski A."/>
            <person name="Carter-House D."/>
            <person name="Stajich J."/>
            <person name="Litt A."/>
        </authorList>
    </citation>
    <scope>NUCLEOTIDE SEQUENCE [LARGE SCALE GENOMIC DNA]</scope>
    <source>
        <strain evidence="2">AR-01</strain>
    </source>
</reference>
<evidence type="ECO:0000313" key="2">
    <source>
        <dbReference type="EMBL" id="MCE3217103.1"/>
    </source>
</evidence>
<protein>
    <submittedName>
        <fullName evidence="2">Uncharacterized protein</fullName>
    </submittedName>
</protein>
<sequence length="180" mass="20096">MKEYLFIEIENGESGIKQPYAAYRGTTRGLDSAWTGMTYRPGDACIGATCKESSNKRSRVGEVEPNEDARIPPQPPRPYGLRWVKDKKSGRPVNVVVIIKDVLSRARGLDVMKAKEPKCIYGHVLSINESNTRIDNVLSNSEHSRAPFNGRPGFEELFNDDDATDEEHAIVNSNLQSDDD</sequence>
<evidence type="ECO:0000256" key="1">
    <source>
        <dbReference type="SAM" id="MobiDB-lite"/>
    </source>
</evidence>
<comment type="caution">
    <text evidence="2">The sequence shown here is derived from an EMBL/GenBank/DDBJ whole genome shotgun (WGS) entry which is preliminary data.</text>
</comment>
<organism evidence="2 3">
    <name type="scientific">Datura stramonium</name>
    <name type="common">Jimsonweed</name>
    <name type="synonym">Common thornapple</name>
    <dbReference type="NCBI Taxonomy" id="4076"/>
    <lineage>
        <taxon>Eukaryota</taxon>
        <taxon>Viridiplantae</taxon>
        <taxon>Streptophyta</taxon>
        <taxon>Embryophyta</taxon>
        <taxon>Tracheophyta</taxon>
        <taxon>Spermatophyta</taxon>
        <taxon>Magnoliopsida</taxon>
        <taxon>eudicotyledons</taxon>
        <taxon>Gunneridae</taxon>
        <taxon>Pentapetalae</taxon>
        <taxon>asterids</taxon>
        <taxon>lamiids</taxon>
        <taxon>Solanales</taxon>
        <taxon>Solanaceae</taxon>
        <taxon>Solanoideae</taxon>
        <taxon>Datureae</taxon>
        <taxon>Datura</taxon>
    </lineage>
</organism>
<proteinExistence type="predicted"/>
<dbReference type="EMBL" id="JACEIK010015736">
    <property type="protein sequence ID" value="MCE3217103.1"/>
    <property type="molecule type" value="Genomic_DNA"/>
</dbReference>
<evidence type="ECO:0000313" key="3">
    <source>
        <dbReference type="Proteomes" id="UP000823775"/>
    </source>
</evidence>
<accession>A0ABS8X0Y8</accession>